<dbReference type="KEGG" id="nlc:EBAPG3_010735"/>
<evidence type="ECO:0000313" key="2">
    <source>
        <dbReference type="EMBL" id="ARO88217.1"/>
    </source>
</evidence>
<feature type="transmembrane region" description="Helical" evidence="1">
    <location>
        <begin position="25"/>
        <end position="43"/>
    </location>
</feature>
<dbReference type="OrthoDB" id="9786473at2"/>
<gene>
    <name evidence="2" type="ORF">EBAPG3_010735</name>
</gene>
<keyword evidence="1" id="KW-1133">Transmembrane helix</keyword>
<accession>A0A1W6SQY4</accession>
<keyword evidence="1" id="KW-0472">Membrane</keyword>
<protein>
    <submittedName>
        <fullName evidence="2">Uncharacterized protein</fullName>
    </submittedName>
</protein>
<feature type="transmembrane region" description="Helical" evidence="1">
    <location>
        <begin position="87"/>
        <end position="107"/>
    </location>
</feature>
<organism evidence="2 3">
    <name type="scientific">Nitrosospira lacus</name>
    <dbReference type="NCBI Taxonomy" id="1288494"/>
    <lineage>
        <taxon>Bacteria</taxon>
        <taxon>Pseudomonadati</taxon>
        <taxon>Pseudomonadota</taxon>
        <taxon>Betaproteobacteria</taxon>
        <taxon>Nitrosomonadales</taxon>
        <taxon>Nitrosomonadaceae</taxon>
        <taxon>Nitrosospira</taxon>
    </lineage>
</organism>
<dbReference type="eggNOG" id="COG3647">
    <property type="taxonomic scope" value="Bacteria"/>
</dbReference>
<proteinExistence type="predicted"/>
<sequence length="125" mass="14077">MLVIIFAGLLTVTYRRFTFSNLLYLLIAIFLTCMPSAQIPAMPNPYRGWLKELFGLSRNPYDRVIHFGFEFLLTYPFRGLMVRTSNVRGWAANWLPVSLILTASIGFEVMESLVAKIVSPGTGPA</sequence>
<evidence type="ECO:0000256" key="1">
    <source>
        <dbReference type="SAM" id="Phobius"/>
    </source>
</evidence>
<name>A0A1W6SQY4_9PROT</name>
<reference evidence="2 3" key="1">
    <citation type="journal article" date="2015" name="Int. J. Syst. Evol. Microbiol.">
        <title>Nitrosospira lacus sp. nov., a psychrotolerant, ammonia-oxidizing bacterium from sandy lake sediment.</title>
        <authorList>
            <person name="Urakawa H."/>
            <person name="Garcia J.C."/>
            <person name="Nielsen J.L."/>
            <person name="Le V.Q."/>
            <person name="Kozlowski J.A."/>
            <person name="Stein L.Y."/>
            <person name="Lim C.K."/>
            <person name="Pommerening-Roser A."/>
            <person name="Martens-Habbena W."/>
            <person name="Stahl D.A."/>
            <person name="Klotz M.G."/>
        </authorList>
    </citation>
    <scope>NUCLEOTIDE SEQUENCE [LARGE SCALE GENOMIC DNA]</scope>
    <source>
        <strain evidence="2 3">APG3</strain>
    </source>
</reference>
<dbReference type="Pfam" id="PF09997">
    <property type="entry name" value="DUF2238"/>
    <property type="match status" value="1"/>
</dbReference>
<feature type="transmembrane region" description="Helical" evidence="1">
    <location>
        <begin position="64"/>
        <end position="81"/>
    </location>
</feature>
<evidence type="ECO:0000313" key="3">
    <source>
        <dbReference type="Proteomes" id="UP000012179"/>
    </source>
</evidence>
<keyword evidence="3" id="KW-1185">Reference proteome</keyword>
<dbReference type="Proteomes" id="UP000012179">
    <property type="component" value="Chromosome"/>
</dbReference>
<dbReference type="AlphaFoldDB" id="A0A1W6SQY4"/>
<dbReference type="EMBL" id="CP021106">
    <property type="protein sequence ID" value="ARO88217.1"/>
    <property type="molecule type" value="Genomic_DNA"/>
</dbReference>
<dbReference type="InterPro" id="IPR014509">
    <property type="entry name" value="YjdF-like"/>
</dbReference>
<keyword evidence="1" id="KW-0812">Transmembrane</keyword>